<accession>A0ABX8D5Z7</accession>
<dbReference type="RefSeq" id="WP_207340320.1">
    <property type="nucleotide sequence ID" value="NZ_CP074405.1"/>
</dbReference>
<organism evidence="1 2">
    <name type="scientific">Cellulomonas wangleii</name>
    <dbReference type="NCBI Taxonomy" id="2816956"/>
    <lineage>
        <taxon>Bacteria</taxon>
        <taxon>Bacillati</taxon>
        <taxon>Actinomycetota</taxon>
        <taxon>Actinomycetes</taxon>
        <taxon>Micrococcales</taxon>
        <taxon>Cellulomonadaceae</taxon>
        <taxon>Cellulomonas</taxon>
    </lineage>
</organism>
<name>A0ABX8D5Z7_9CELL</name>
<reference evidence="1 2" key="1">
    <citation type="submission" date="2021-05" db="EMBL/GenBank/DDBJ databases">
        <title>Novel species in genus Cellulomonas.</title>
        <authorList>
            <person name="Zhang G."/>
        </authorList>
    </citation>
    <scope>NUCLEOTIDE SEQUENCE [LARGE SCALE GENOMIC DNA]</scope>
    <source>
        <strain evidence="2">zg-ZUI222</strain>
    </source>
</reference>
<dbReference type="Proteomes" id="UP000677804">
    <property type="component" value="Chromosome"/>
</dbReference>
<evidence type="ECO:0000313" key="2">
    <source>
        <dbReference type="Proteomes" id="UP000677804"/>
    </source>
</evidence>
<gene>
    <name evidence="1" type="ORF">KG103_02550</name>
</gene>
<protein>
    <submittedName>
        <fullName evidence="1">Uncharacterized protein</fullName>
    </submittedName>
</protein>
<keyword evidence="2" id="KW-1185">Reference proteome</keyword>
<dbReference type="EMBL" id="CP074405">
    <property type="protein sequence ID" value="QVI62839.1"/>
    <property type="molecule type" value="Genomic_DNA"/>
</dbReference>
<proteinExistence type="predicted"/>
<evidence type="ECO:0000313" key="1">
    <source>
        <dbReference type="EMBL" id="QVI62839.1"/>
    </source>
</evidence>
<sequence length="216" mass="22645">MRDAVATANDGPAPDDDPLRDRFMHTTFDGALAVHVGGAVRCVPAPDPGQPLTSYLDAALGGPDRLAGPIARQLLEVLAPRRAEGARTHSVLAGRPLVARLLHEWDPERATRCLAELDELAADPRDDMRRAPLVHVGPFAIVMVPSGTDEVHAMSASGPLGRSHTTIDTAHLLAANDTWLGDQGTATATAYARLRGTGLSARDALGTLPALLADPA</sequence>